<proteinExistence type="predicted"/>
<sequence length="67" mass="7601">MPLIFMTFKSLTRTLWLRFCALYGIEALYENTNALCAKLESRDFGGALRCISDTLQASIAGTRPIYY</sequence>
<dbReference type="EMBL" id="VSSQ01041120">
    <property type="protein sequence ID" value="MPM94503.1"/>
    <property type="molecule type" value="Genomic_DNA"/>
</dbReference>
<comment type="caution">
    <text evidence="1">The sequence shown here is derived from an EMBL/GenBank/DDBJ whole genome shotgun (WGS) entry which is preliminary data.</text>
</comment>
<protein>
    <submittedName>
        <fullName evidence="1">Uncharacterized protein</fullName>
    </submittedName>
</protein>
<organism evidence="1">
    <name type="scientific">bioreactor metagenome</name>
    <dbReference type="NCBI Taxonomy" id="1076179"/>
    <lineage>
        <taxon>unclassified sequences</taxon>
        <taxon>metagenomes</taxon>
        <taxon>ecological metagenomes</taxon>
    </lineage>
</organism>
<name>A0A645E0X3_9ZZZZ</name>
<reference evidence="1" key="1">
    <citation type="submission" date="2019-08" db="EMBL/GenBank/DDBJ databases">
        <authorList>
            <person name="Kucharzyk K."/>
            <person name="Murdoch R.W."/>
            <person name="Higgins S."/>
            <person name="Loffler F."/>
        </authorList>
    </citation>
    <scope>NUCLEOTIDE SEQUENCE</scope>
</reference>
<accession>A0A645E0X3</accession>
<gene>
    <name evidence="1" type="ORF">SDC9_141649</name>
</gene>
<evidence type="ECO:0000313" key="1">
    <source>
        <dbReference type="EMBL" id="MPM94503.1"/>
    </source>
</evidence>
<dbReference type="AlphaFoldDB" id="A0A645E0X3"/>